<name>A0A7Y2JXN8_9BURK</name>
<feature type="transmembrane region" description="Helical" evidence="1">
    <location>
        <begin position="33"/>
        <end position="58"/>
    </location>
</feature>
<evidence type="ECO:0000313" key="2">
    <source>
        <dbReference type="EMBL" id="NNG22628.1"/>
    </source>
</evidence>
<accession>A0A7Y2JXN8</accession>
<dbReference type="EMBL" id="JABAIV010000002">
    <property type="protein sequence ID" value="NNG22628.1"/>
    <property type="molecule type" value="Genomic_DNA"/>
</dbReference>
<evidence type="ECO:0008006" key="4">
    <source>
        <dbReference type="Google" id="ProtNLM"/>
    </source>
</evidence>
<evidence type="ECO:0000313" key="3">
    <source>
        <dbReference type="Proteomes" id="UP000533905"/>
    </source>
</evidence>
<reference evidence="2 3" key="1">
    <citation type="submission" date="2020-04" db="EMBL/GenBank/DDBJ databases">
        <title>Massilia sp. nov., a cold adapted bacteria isolated from Arctic soil.</title>
        <authorList>
            <person name="Son J."/>
            <person name="Ka J.-O."/>
        </authorList>
    </citation>
    <scope>NUCLEOTIDE SEQUENCE [LARGE SCALE GENOMIC DNA]</scope>
    <source>
        <strain evidence="2 3">ML15P13</strain>
    </source>
</reference>
<comment type="caution">
    <text evidence="2">The sequence shown here is derived from an EMBL/GenBank/DDBJ whole genome shotgun (WGS) entry which is preliminary data.</text>
</comment>
<evidence type="ECO:0000256" key="1">
    <source>
        <dbReference type="SAM" id="Phobius"/>
    </source>
</evidence>
<organism evidence="2 3">
    <name type="scientific">Telluria aromaticivorans</name>
    <dbReference type="NCBI Taxonomy" id="2725995"/>
    <lineage>
        <taxon>Bacteria</taxon>
        <taxon>Pseudomonadati</taxon>
        <taxon>Pseudomonadota</taxon>
        <taxon>Betaproteobacteria</taxon>
        <taxon>Burkholderiales</taxon>
        <taxon>Oxalobacteraceae</taxon>
        <taxon>Telluria group</taxon>
        <taxon>Telluria</taxon>
    </lineage>
</organism>
<keyword evidence="1" id="KW-0812">Transmembrane</keyword>
<keyword evidence="1" id="KW-0472">Membrane</keyword>
<sequence>MKPSTRCSLVGIAALAALSLVHFARRFEPDPGTVAYLLGVLPNVTAAIAIPFIALSIWLDQRPAATYLAARQVFMWLVLATAAALIGWEMMQRTSRTLIYDPHDIGGTFVGLVVAVFLFHLTMKTRAR</sequence>
<feature type="transmembrane region" description="Helical" evidence="1">
    <location>
        <begin position="105"/>
        <end position="123"/>
    </location>
</feature>
<keyword evidence="1" id="KW-1133">Transmembrane helix</keyword>
<gene>
    <name evidence="2" type="ORF">HGB41_06380</name>
</gene>
<dbReference type="AlphaFoldDB" id="A0A7Y2JXN8"/>
<proteinExistence type="predicted"/>
<keyword evidence="3" id="KW-1185">Reference proteome</keyword>
<protein>
    <recommendedName>
        <fullName evidence="4">VanZ-like domain-containing protein</fullName>
    </recommendedName>
</protein>
<feature type="transmembrane region" description="Helical" evidence="1">
    <location>
        <begin position="65"/>
        <end position="85"/>
    </location>
</feature>
<dbReference type="Proteomes" id="UP000533905">
    <property type="component" value="Unassembled WGS sequence"/>
</dbReference>
<dbReference type="RefSeq" id="WP_171082358.1">
    <property type="nucleotide sequence ID" value="NZ_JABAIV010000002.1"/>
</dbReference>